<dbReference type="GO" id="GO:0008237">
    <property type="term" value="F:metallopeptidase activity"/>
    <property type="evidence" value="ECO:0007669"/>
    <property type="project" value="UniProtKB-KW"/>
</dbReference>
<reference evidence="3 4" key="1">
    <citation type="submission" date="2018-11" db="EMBL/GenBank/DDBJ databases">
        <authorList>
            <consortium name="Pathogen Informatics"/>
        </authorList>
    </citation>
    <scope>NUCLEOTIDE SEQUENCE [LARGE SCALE GENOMIC DNA]</scope>
    <source>
        <strain evidence="3 4">NCTC10327</strain>
    </source>
</reference>
<dbReference type="Gene3D" id="3.30.2010.10">
    <property type="entry name" value="Metalloproteases ('zincins'), catalytic domain"/>
    <property type="match status" value="1"/>
</dbReference>
<evidence type="ECO:0000259" key="2">
    <source>
        <dbReference type="Pfam" id="PF01863"/>
    </source>
</evidence>
<evidence type="ECO:0000313" key="3">
    <source>
        <dbReference type="EMBL" id="VDG77250.1"/>
    </source>
</evidence>
<dbReference type="InterPro" id="IPR002725">
    <property type="entry name" value="YgjP-like_metallopeptidase"/>
</dbReference>
<dbReference type="RefSeq" id="WP_221884793.1">
    <property type="nucleotide sequence ID" value="NZ_UYIO01000001.1"/>
</dbReference>
<gene>
    <name evidence="3" type="ORF">NCTC10327_01864</name>
</gene>
<protein>
    <submittedName>
        <fullName evidence="3">Zinc metalloprotease</fullName>
    </submittedName>
</protein>
<dbReference type="AlphaFoldDB" id="A0A7Z8YAG0"/>
<keyword evidence="3" id="KW-0378">Hydrolase</keyword>
<dbReference type="InterPro" id="IPR053136">
    <property type="entry name" value="UTP_pyrophosphatase-like"/>
</dbReference>
<feature type="domain" description="YgjP-like metallopeptidase" evidence="2">
    <location>
        <begin position="170"/>
        <end position="298"/>
    </location>
</feature>
<dbReference type="PANTHER" id="PTHR30399">
    <property type="entry name" value="UNCHARACTERIZED PROTEIN YGJP"/>
    <property type="match status" value="1"/>
</dbReference>
<dbReference type="GO" id="GO:0006508">
    <property type="term" value="P:proteolysis"/>
    <property type="evidence" value="ECO:0007669"/>
    <property type="project" value="UniProtKB-KW"/>
</dbReference>
<dbReference type="Proteomes" id="UP000269974">
    <property type="component" value="Unassembled WGS sequence"/>
</dbReference>
<dbReference type="EMBL" id="UYIO01000001">
    <property type="protein sequence ID" value="VDG77250.1"/>
    <property type="molecule type" value="Genomic_DNA"/>
</dbReference>
<accession>A0A7Z8YAG0</accession>
<proteinExistence type="predicted"/>
<feature type="compositionally biased region" description="Low complexity" evidence="1">
    <location>
        <begin position="126"/>
        <end position="166"/>
    </location>
</feature>
<evidence type="ECO:0000313" key="4">
    <source>
        <dbReference type="Proteomes" id="UP000269974"/>
    </source>
</evidence>
<keyword evidence="3" id="KW-0645">Protease</keyword>
<keyword evidence="3" id="KW-0482">Metalloprotease</keyword>
<feature type="region of interest" description="Disordered" evidence="1">
    <location>
        <begin position="124"/>
        <end position="170"/>
    </location>
</feature>
<evidence type="ECO:0000256" key="1">
    <source>
        <dbReference type="SAM" id="MobiDB-lite"/>
    </source>
</evidence>
<comment type="caution">
    <text evidence="3">The sequence shown here is derived from an EMBL/GenBank/DDBJ whole genome shotgun (WGS) entry which is preliminary data.</text>
</comment>
<sequence>MPEEVEIAGIRLTLTRKRGIKNLNLRVVGPDGQVKLSAPPRASMRAITDFVTSQTGNIHRWQNQVRARAAREQRFYNDGETHYLWGIPHKLTVLPAGPTARPHLRVEPPLTAADRLPIRNASSLRTSRATSQLASQQTSQATSQAITSQAITSPETSQTTSQTTSQAIASPETTSPAIVLTVPAGASSELRAKLMVELYRAELKQALGPIVRDCEERMGLHAREYRIRNMKTRWGSCNIPKRRIWLNLQLAKWAPNCLEYVVIHELAHLVEAKHNARFHSLVETFCPDYRHLKHFLNSSIFDATAIFDAAALTPSAASAS</sequence>
<name>A0A7Z8YAG0_9ACTO</name>
<dbReference type="CDD" id="cd07344">
    <property type="entry name" value="M48_yhfN_like"/>
    <property type="match status" value="1"/>
</dbReference>
<dbReference type="PANTHER" id="PTHR30399:SF1">
    <property type="entry name" value="UTP PYROPHOSPHATASE"/>
    <property type="match status" value="1"/>
</dbReference>
<organism evidence="3 4">
    <name type="scientific">Actinobaculum suis</name>
    <dbReference type="NCBI Taxonomy" id="1657"/>
    <lineage>
        <taxon>Bacteria</taxon>
        <taxon>Bacillati</taxon>
        <taxon>Actinomycetota</taxon>
        <taxon>Actinomycetes</taxon>
        <taxon>Actinomycetales</taxon>
        <taxon>Actinomycetaceae</taxon>
        <taxon>Actinobaculum</taxon>
    </lineage>
</organism>
<feature type="domain" description="YgjP-like metallopeptidase" evidence="2">
    <location>
        <begin position="22"/>
        <end position="97"/>
    </location>
</feature>
<dbReference type="Pfam" id="PF01863">
    <property type="entry name" value="YgjP-like"/>
    <property type="match status" value="2"/>
</dbReference>